<keyword evidence="5" id="KW-1185">Reference proteome</keyword>
<dbReference type="SUPFAM" id="SSF48452">
    <property type="entry name" value="TPR-like"/>
    <property type="match status" value="1"/>
</dbReference>
<dbReference type="STRING" id="46731.A0A3M6V4F0"/>
<proteinExistence type="predicted"/>
<organism evidence="4 5">
    <name type="scientific">Pocillopora damicornis</name>
    <name type="common">Cauliflower coral</name>
    <name type="synonym">Millepora damicornis</name>
    <dbReference type="NCBI Taxonomy" id="46731"/>
    <lineage>
        <taxon>Eukaryota</taxon>
        <taxon>Metazoa</taxon>
        <taxon>Cnidaria</taxon>
        <taxon>Anthozoa</taxon>
        <taxon>Hexacorallia</taxon>
        <taxon>Scleractinia</taxon>
        <taxon>Astrocoeniina</taxon>
        <taxon>Pocilloporidae</taxon>
        <taxon>Pocillopora</taxon>
    </lineage>
</organism>
<evidence type="ECO:0000256" key="3">
    <source>
        <dbReference type="ARBA" id="ARBA00022737"/>
    </source>
</evidence>
<comment type="caution">
    <text evidence="4">The sequence shown here is derived from an EMBL/GenBank/DDBJ whole genome shotgun (WGS) entry which is preliminary data.</text>
</comment>
<accession>A0A3M6V4F0</accession>
<dbReference type="GO" id="GO:0005092">
    <property type="term" value="F:GDP-dissociation inhibitor activity"/>
    <property type="evidence" value="ECO:0007669"/>
    <property type="project" value="TreeGrafter"/>
</dbReference>
<dbReference type="GO" id="GO:0000132">
    <property type="term" value="P:establishment of mitotic spindle orientation"/>
    <property type="evidence" value="ECO:0007669"/>
    <property type="project" value="TreeGrafter"/>
</dbReference>
<gene>
    <name evidence="4" type="ORF">pdam_00024309</name>
</gene>
<reference evidence="4 5" key="1">
    <citation type="journal article" date="2018" name="Sci. Rep.">
        <title>Comparative analysis of the Pocillopora damicornis genome highlights role of immune system in coral evolution.</title>
        <authorList>
            <person name="Cunning R."/>
            <person name="Bay R.A."/>
            <person name="Gillette P."/>
            <person name="Baker A.C."/>
            <person name="Traylor-Knowles N."/>
        </authorList>
    </citation>
    <scope>NUCLEOTIDE SEQUENCE [LARGE SCALE GENOMIC DNA]</scope>
    <source>
        <strain evidence="4">RSMAS</strain>
        <tissue evidence="4">Whole animal</tissue>
    </source>
</reference>
<keyword evidence="3" id="KW-0677">Repeat</keyword>
<evidence type="ECO:0000313" key="5">
    <source>
        <dbReference type="Proteomes" id="UP000275408"/>
    </source>
</evidence>
<evidence type="ECO:0000256" key="2">
    <source>
        <dbReference type="ARBA" id="ARBA00022490"/>
    </source>
</evidence>
<dbReference type="InterPro" id="IPR052386">
    <property type="entry name" value="GPSM"/>
</dbReference>
<dbReference type="InterPro" id="IPR011990">
    <property type="entry name" value="TPR-like_helical_dom_sf"/>
</dbReference>
<evidence type="ECO:0000313" key="4">
    <source>
        <dbReference type="EMBL" id="RMX60468.1"/>
    </source>
</evidence>
<dbReference type="Proteomes" id="UP000275408">
    <property type="component" value="Unassembled WGS sequence"/>
</dbReference>
<dbReference type="PANTHER" id="PTHR45954">
    <property type="entry name" value="LD33695P"/>
    <property type="match status" value="1"/>
</dbReference>
<dbReference type="InterPro" id="IPR019734">
    <property type="entry name" value="TPR_rpt"/>
</dbReference>
<feature type="non-terminal residue" evidence="4">
    <location>
        <position position="155"/>
    </location>
</feature>
<evidence type="ECO:0008006" key="6">
    <source>
        <dbReference type="Google" id="ProtNLM"/>
    </source>
</evidence>
<dbReference type="GO" id="GO:0005938">
    <property type="term" value="C:cell cortex"/>
    <property type="evidence" value="ECO:0007669"/>
    <property type="project" value="TreeGrafter"/>
</dbReference>
<dbReference type="EMBL" id="RCHS01000146">
    <property type="protein sequence ID" value="RMX60468.1"/>
    <property type="molecule type" value="Genomic_DNA"/>
</dbReference>
<dbReference type="AlphaFoldDB" id="A0A3M6V4F0"/>
<dbReference type="Pfam" id="PF13181">
    <property type="entry name" value="TPR_8"/>
    <property type="match status" value="1"/>
</dbReference>
<sequence length="155" mass="17429">IICFFVLLPTGATACVKLKRFKEAITWCDKGLAVSFQSLREVGDKSVEEKDHISYDYGGPSSDLKIAKEGGDKHGEGKAYGNLGNAYYGLEYHNLHLKMAKEEGDKHREGYVYCNLGNAYNKLGDKHREGNIYCNLGNAYYKLEAVERVEIRHNS</sequence>
<evidence type="ECO:0000256" key="1">
    <source>
        <dbReference type="ARBA" id="ARBA00004496"/>
    </source>
</evidence>
<dbReference type="GO" id="GO:0001965">
    <property type="term" value="F:G-protein alpha-subunit binding"/>
    <property type="evidence" value="ECO:0007669"/>
    <property type="project" value="TreeGrafter"/>
</dbReference>
<dbReference type="Gene3D" id="1.25.40.10">
    <property type="entry name" value="Tetratricopeptide repeat domain"/>
    <property type="match status" value="1"/>
</dbReference>
<comment type="subcellular location">
    <subcellularLocation>
        <location evidence="1">Cytoplasm</location>
    </subcellularLocation>
</comment>
<keyword evidence="2" id="KW-0963">Cytoplasm</keyword>
<name>A0A3M6V4F0_POCDA</name>
<protein>
    <recommendedName>
        <fullName evidence="6">Tetratricopeptide repeat protein 28</fullName>
    </recommendedName>
</protein>
<dbReference type="PANTHER" id="PTHR45954:SF1">
    <property type="entry name" value="LD33695P"/>
    <property type="match status" value="1"/>
</dbReference>
<feature type="non-terminal residue" evidence="4">
    <location>
        <position position="1"/>
    </location>
</feature>